<gene>
    <name evidence="1" type="ORF">ACFO0C_13425</name>
</gene>
<dbReference type="RefSeq" id="WP_378066921.1">
    <property type="nucleotide sequence ID" value="NZ_JBHSBL010000013.1"/>
</dbReference>
<protein>
    <submittedName>
        <fullName evidence="1">Uncharacterized protein</fullName>
    </submittedName>
</protein>
<dbReference type="Proteomes" id="UP001595867">
    <property type="component" value="Unassembled WGS sequence"/>
</dbReference>
<dbReference type="EMBL" id="JBHSBL010000013">
    <property type="protein sequence ID" value="MFC4065937.1"/>
    <property type="molecule type" value="Genomic_DNA"/>
</dbReference>
<comment type="caution">
    <text evidence="1">The sequence shown here is derived from an EMBL/GenBank/DDBJ whole genome shotgun (WGS) entry which is preliminary data.</text>
</comment>
<reference evidence="2" key="1">
    <citation type="journal article" date="2019" name="Int. J. Syst. Evol. Microbiol.">
        <title>The Global Catalogue of Microorganisms (GCM) 10K type strain sequencing project: providing services to taxonomists for standard genome sequencing and annotation.</title>
        <authorList>
            <consortium name="The Broad Institute Genomics Platform"/>
            <consortium name="The Broad Institute Genome Sequencing Center for Infectious Disease"/>
            <person name="Wu L."/>
            <person name="Ma J."/>
        </authorList>
    </citation>
    <scope>NUCLEOTIDE SEQUENCE [LARGE SCALE GENOMIC DNA]</scope>
    <source>
        <strain evidence="2">TBRC 5832</strain>
    </source>
</reference>
<keyword evidence="2" id="KW-1185">Reference proteome</keyword>
<evidence type="ECO:0000313" key="1">
    <source>
        <dbReference type="EMBL" id="MFC4065937.1"/>
    </source>
</evidence>
<sequence length="103" mass="10568">MTDDSGDTIRRLIAGDPSAVLAGATGSGDPAVLAAAAVVLLGRARARAATTRDRQLVAITAAHLGGQDDLVDALAREHLADHPDSLFVAWLAGFTRTPGKVLE</sequence>
<name>A0ABV8ISI2_9ACTN</name>
<organism evidence="1 2">
    <name type="scientific">Actinoplanes subglobosus</name>
    <dbReference type="NCBI Taxonomy" id="1547892"/>
    <lineage>
        <taxon>Bacteria</taxon>
        <taxon>Bacillati</taxon>
        <taxon>Actinomycetota</taxon>
        <taxon>Actinomycetes</taxon>
        <taxon>Micromonosporales</taxon>
        <taxon>Micromonosporaceae</taxon>
        <taxon>Actinoplanes</taxon>
    </lineage>
</organism>
<proteinExistence type="predicted"/>
<evidence type="ECO:0000313" key="2">
    <source>
        <dbReference type="Proteomes" id="UP001595867"/>
    </source>
</evidence>
<accession>A0ABV8ISI2</accession>